<keyword evidence="3" id="KW-1185">Reference proteome</keyword>
<gene>
    <name evidence="2" type="ORF">PENTCL1PPCAC_10964</name>
</gene>
<dbReference type="AlphaFoldDB" id="A0AAV5T0P8"/>
<feature type="chain" id="PRO_5043831649" evidence="1">
    <location>
        <begin position="26"/>
        <end position="191"/>
    </location>
</feature>
<dbReference type="EMBL" id="BTSX01000003">
    <property type="protein sequence ID" value="GMS88789.1"/>
    <property type="molecule type" value="Genomic_DNA"/>
</dbReference>
<evidence type="ECO:0000313" key="2">
    <source>
        <dbReference type="EMBL" id="GMS88789.1"/>
    </source>
</evidence>
<reference evidence="2" key="1">
    <citation type="submission" date="2023-10" db="EMBL/GenBank/DDBJ databases">
        <title>Genome assembly of Pristionchus species.</title>
        <authorList>
            <person name="Yoshida K."/>
            <person name="Sommer R.J."/>
        </authorList>
    </citation>
    <scope>NUCLEOTIDE SEQUENCE</scope>
    <source>
        <strain evidence="2">RS0144</strain>
    </source>
</reference>
<accession>A0AAV5T0P8</accession>
<comment type="caution">
    <text evidence="2">The sequence shown here is derived from an EMBL/GenBank/DDBJ whole genome shotgun (WGS) entry which is preliminary data.</text>
</comment>
<dbReference type="Proteomes" id="UP001432027">
    <property type="component" value="Unassembled WGS sequence"/>
</dbReference>
<feature type="non-terminal residue" evidence="2">
    <location>
        <position position="1"/>
    </location>
</feature>
<name>A0AAV5T0P8_9BILA</name>
<evidence type="ECO:0000313" key="3">
    <source>
        <dbReference type="Proteomes" id="UP001432027"/>
    </source>
</evidence>
<proteinExistence type="predicted"/>
<feature type="signal peptide" evidence="1">
    <location>
        <begin position="1"/>
        <end position="25"/>
    </location>
</feature>
<protein>
    <submittedName>
        <fullName evidence="2">Uncharacterized protein</fullName>
    </submittedName>
</protein>
<evidence type="ECO:0000256" key="1">
    <source>
        <dbReference type="SAM" id="SignalP"/>
    </source>
</evidence>
<sequence length="191" mass="20406">SSVYSTPTTVIMQLYFLALIPMALACHSTSGIPSGPLTANPTLTFKYSPPVEWTYADKSTGGQAGSESEAKNHLNTDIELAVKKAIASSGALVVPSYTLKSIPEPEKIIINAGDTCTAPANGIVENGAVTKKCNDKEKTADAPVLQKQGSITVDAPLFYLYQSQWNDLAKSVQQRLTSNSEVKFHGDIEVE</sequence>
<keyword evidence="1" id="KW-0732">Signal</keyword>
<organism evidence="2 3">
    <name type="scientific">Pristionchus entomophagus</name>
    <dbReference type="NCBI Taxonomy" id="358040"/>
    <lineage>
        <taxon>Eukaryota</taxon>
        <taxon>Metazoa</taxon>
        <taxon>Ecdysozoa</taxon>
        <taxon>Nematoda</taxon>
        <taxon>Chromadorea</taxon>
        <taxon>Rhabditida</taxon>
        <taxon>Rhabditina</taxon>
        <taxon>Diplogasteromorpha</taxon>
        <taxon>Diplogasteroidea</taxon>
        <taxon>Neodiplogasteridae</taxon>
        <taxon>Pristionchus</taxon>
    </lineage>
</organism>